<name>A0A6M8SQQ9_9NEIS</name>
<dbReference type="PANTHER" id="PTHR43716:SF2">
    <property type="entry name" value="BLL6224 PROTEIN"/>
    <property type="match status" value="1"/>
</dbReference>
<comment type="similarity">
    <text evidence="2">Belongs to the FAD-binding oxidoreductase/transferase type 4 family.</text>
</comment>
<keyword evidence="7" id="KW-1185">Reference proteome</keyword>
<feature type="domain" description="FAD-binding PCMH-type" evidence="5">
    <location>
        <begin position="35"/>
        <end position="216"/>
    </location>
</feature>
<dbReference type="InterPro" id="IPR016166">
    <property type="entry name" value="FAD-bd_PCMH"/>
</dbReference>
<dbReference type="InterPro" id="IPR036318">
    <property type="entry name" value="FAD-bd_PCMH-like_sf"/>
</dbReference>
<dbReference type="Gene3D" id="3.30.43.10">
    <property type="entry name" value="Uridine Diphospho-n-acetylenolpyruvylglucosamine Reductase, domain 2"/>
    <property type="match status" value="1"/>
</dbReference>
<dbReference type="InterPro" id="IPR051264">
    <property type="entry name" value="FAD-oxidored/transferase_4"/>
</dbReference>
<dbReference type="PROSITE" id="PS51387">
    <property type="entry name" value="FAD_PCMH"/>
    <property type="match status" value="1"/>
</dbReference>
<sequence>MPSNFLTQLQSMTESHGLLFGENTAPYCLDQRRRFQGQALAVARPKSTEQLVELVKLCAEHHIAMVPQGGNTSLCGAATPDSSGHSLIIAFERMNQFIEVDADNNTITVDAGVTLQQVQTAALAANRLFPANWGAAASCQIGGALATNAGGVNVLRYGNMRELTLGLEVVLADGTIWHGLRGLRKDNTGYDLKQLFVGAEGTLGLISRAVLRLYPLPTAHATALIDVDSPAVAVELLRDLQAKVGDRVTSFELISRPCLDLLKRHFPELQQPFSPSPAWCVLLELSDGGNSEQLISQLAEILFDAGFSNAYVAQNQRQAQDFWRLRERIPEAQRIEGVSIKHDISIPVGDIPRFLTECQNELIQQYPDANIVAFGHLGDGNLHYNLFLTEKTALIYQFELAINAIVYRLVAQYNGSISAEHGIGQLKKQSLSQYRTATELLMMRSIKQALDPQQLMNPGKVLLDLNQQID</sequence>
<comment type="cofactor">
    <cofactor evidence="1">
        <name>FAD</name>
        <dbReference type="ChEBI" id="CHEBI:57692"/>
    </cofactor>
</comment>
<dbReference type="Gene3D" id="3.30.70.2190">
    <property type="match status" value="1"/>
</dbReference>
<organism evidence="6 7">
    <name type="scientific">Deefgea piscis</name>
    <dbReference type="NCBI Taxonomy" id="2739061"/>
    <lineage>
        <taxon>Bacteria</taxon>
        <taxon>Pseudomonadati</taxon>
        <taxon>Pseudomonadota</taxon>
        <taxon>Betaproteobacteria</taxon>
        <taxon>Neisseriales</taxon>
        <taxon>Chitinibacteraceae</taxon>
        <taxon>Deefgea</taxon>
    </lineage>
</organism>
<dbReference type="InterPro" id="IPR016169">
    <property type="entry name" value="FAD-bd_PCMH_sub2"/>
</dbReference>
<dbReference type="InterPro" id="IPR006094">
    <property type="entry name" value="Oxid_FAD_bind_N"/>
</dbReference>
<dbReference type="PANTHER" id="PTHR43716">
    <property type="entry name" value="D-2-HYDROXYGLUTARATE DEHYDROGENASE, MITOCHONDRIAL"/>
    <property type="match status" value="1"/>
</dbReference>
<evidence type="ECO:0000313" key="7">
    <source>
        <dbReference type="Proteomes" id="UP000504844"/>
    </source>
</evidence>
<accession>A0A6M8SQQ9</accession>
<dbReference type="AlphaFoldDB" id="A0A6M8SQQ9"/>
<protein>
    <submittedName>
        <fullName evidence="6">FAD-binding oxidoreductase</fullName>
    </submittedName>
</protein>
<dbReference type="Proteomes" id="UP000504844">
    <property type="component" value="Chromosome"/>
</dbReference>
<dbReference type="Pfam" id="PF02913">
    <property type="entry name" value="FAD-oxidase_C"/>
    <property type="match status" value="1"/>
</dbReference>
<dbReference type="EMBL" id="CP054143">
    <property type="protein sequence ID" value="QKJ66454.1"/>
    <property type="molecule type" value="Genomic_DNA"/>
</dbReference>
<evidence type="ECO:0000256" key="3">
    <source>
        <dbReference type="ARBA" id="ARBA00022630"/>
    </source>
</evidence>
<keyword evidence="4" id="KW-0274">FAD</keyword>
<dbReference type="GO" id="GO:0071949">
    <property type="term" value="F:FAD binding"/>
    <property type="evidence" value="ECO:0007669"/>
    <property type="project" value="InterPro"/>
</dbReference>
<evidence type="ECO:0000256" key="2">
    <source>
        <dbReference type="ARBA" id="ARBA00008000"/>
    </source>
</evidence>
<evidence type="ECO:0000256" key="1">
    <source>
        <dbReference type="ARBA" id="ARBA00001974"/>
    </source>
</evidence>
<proteinExistence type="inferred from homology"/>
<dbReference type="KEGG" id="dee:HQN60_06950"/>
<dbReference type="FunFam" id="1.10.45.10:FF:000001">
    <property type="entry name" value="D-lactate dehydrogenase mitochondrial"/>
    <property type="match status" value="1"/>
</dbReference>
<dbReference type="Gene3D" id="3.30.465.10">
    <property type="match status" value="1"/>
</dbReference>
<keyword evidence="3" id="KW-0285">Flavoprotein</keyword>
<reference evidence="6 7" key="1">
    <citation type="submission" date="2020-05" db="EMBL/GenBank/DDBJ databases">
        <title>Complete genome sequence of Deefgea sp. D17.</title>
        <authorList>
            <person name="Bae J.-W."/>
            <person name="Han J.E."/>
        </authorList>
    </citation>
    <scope>NUCLEOTIDE SEQUENCE [LARGE SCALE GENOMIC DNA]</scope>
    <source>
        <strain evidence="6 7">D17</strain>
    </source>
</reference>
<evidence type="ECO:0000256" key="4">
    <source>
        <dbReference type="ARBA" id="ARBA00022827"/>
    </source>
</evidence>
<dbReference type="GO" id="GO:0022904">
    <property type="term" value="P:respiratory electron transport chain"/>
    <property type="evidence" value="ECO:0007669"/>
    <property type="project" value="TreeGrafter"/>
</dbReference>
<dbReference type="SUPFAM" id="SSF55103">
    <property type="entry name" value="FAD-linked oxidases, C-terminal domain"/>
    <property type="match status" value="1"/>
</dbReference>
<dbReference type="Gene3D" id="3.30.70.2740">
    <property type="match status" value="1"/>
</dbReference>
<evidence type="ECO:0000313" key="6">
    <source>
        <dbReference type="EMBL" id="QKJ66454.1"/>
    </source>
</evidence>
<dbReference type="InterPro" id="IPR004113">
    <property type="entry name" value="FAD-bd_oxidored_4_C"/>
</dbReference>
<gene>
    <name evidence="6" type="ORF">HQN60_06950</name>
</gene>
<evidence type="ECO:0000259" key="5">
    <source>
        <dbReference type="PROSITE" id="PS51387"/>
    </source>
</evidence>
<dbReference type="InterPro" id="IPR016164">
    <property type="entry name" value="FAD-linked_Oxase-like_C"/>
</dbReference>
<dbReference type="Pfam" id="PF01565">
    <property type="entry name" value="FAD_binding_4"/>
    <property type="match status" value="1"/>
</dbReference>
<dbReference type="InterPro" id="IPR016171">
    <property type="entry name" value="Vanillyl_alc_oxidase_C-sub2"/>
</dbReference>
<dbReference type="InterPro" id="IPR016167">
    <property type="entry name" value="FAD-bd_PCMH_sub1"/>
</dbReference>
<dbReference type="GO" id="GO:0003824">
    <property type="term" value="F:catalytic activity"/>
    <property type="evidence" value="ECO:0007669"/>
    <property type="project" value="InterPro"/>
</dbReference>
<dbReference type="SUPFAM" id="SSF56176">
    <property type="entry name" value="FAD-binding/transporter-associated domain-like"/>
    <property type="match status" value="1"/>
</dbReference>
<dbReference type="Gene3D" id="1.10.45.10">
    <property type="entry name" value="Vanillyl-alcohol Oxidase, Chain A, domain 4"/>
    <property type="match status" value="1"/>
</dbReference>